<keyword evidence="1" id="KW-0227">DNA damage</keyword>
<dbReference type="Gene3D" id="1.10.1670.40">
    <property type="match status" value="1"/>
</dbReference>
<evidence type="ECO:0000256" key="3">
    <source>
        <dbReference type="SAM" id="MobiDB-lite"/>
    </source>
</evidence>
<dbReference type="GO" id="GO:0032993">
    <property type="term" value="C:protein-DNA complex"/>
    <property type="evidence" value="ECO:0007669"/>
    <property type="project" value="TreeGrafter"/>
</dbReference>
<evidence type="ECO:0000256" key="1">
    <source>
        <dbReference type="ARBA" id="ARBA00022763"/>
    </source>
</evidence>
<name>A0A1H8YL58_9PSEU</name>
<feature type="region of interest" description="Disordered" evidence="3">
    <location>
        <begin position="67"/>
        <end position="143"/>
    </location>
</feature>
<dbReference type="Proteomes" id="UP000198582">
    <property type="component" value="Unassembled WGS sequence"/>
</dbReference>
<keyword evidence="2" id="KW-0234">DNA repair</keyword>
<dbReference type="GO" id="GO:0008725">
    <property type="term" value="F:DNA-3-methyladenine glycosylase activity"/>
    <property type="evidence" value="ECO:0007669"/>
    <property type="project" value="TreeGrafter"/>
</dbReference>
<dbReference type="InterPro" id="IPR011257">
    <property type="entry name" value="DNA_glycosylase"/>
</dbReference>
<dbReference type="PANTHER" id="PTHR43003:SF13">
    <property type="entry name" value="DNA-3-METHYLADENINE GLYCOSYLASE 2"/>
    <property type="match status" value="1"/>
</dbReference>
<gene>
    <name evidence="4" type="ORF">SAMN04489732_122154</name>
</gene>
<dbReference type="GO" id="GO:0006285">
    <property type="term" value="P:base-excision repair, AP site formation"/>
    <property type="evidence" value="ECO:0007669"/>
    <property type="project" value="TreeGrafter"/>
</dbReference>
<reference evidence="4 5" key="1">
    <citation type="submission" date="2016-10" db="EMBL/GenBank/DDBJ databases">
        <authorList>
            <person name="de Groot N.N."/>
        </authorList>
    </citation>
    <scope>NUCLEOTIDE SEQUENCE [LARGE SCALE GENOMIC DNA]</scope>
    <source>
        <strain evidence="4 5">DSM 44993</strain>
    </source>
</reference>
<dbReference type="AlphaFoldDB" id="A0A1H8YL58"/>
<evidence type="ECO:0000256" key="2">
    <source>
        <dbReference type="ARBA" id="ARBA00023204"/>
    </source>
</evidence>
<keyword evidence="5" id="KW-1185">Reference proteome</keyword>
<evidence type="ECO:0000313" key="4">
    <source>
        <dbReference type="EMBL" id="SEP52869.1"/>
    </source>
</evidence>
<dbReference type="Gene3D" id="1.10.340.30">
    <property type="entry name" value="Hypothetical protein, domain 2"/>
    <property type="match status" value="1"/>
</dbReference>
<dbReference type="OrthoDB" id="9811249at2"/>
<proteinExistence type="predicted"/>
<dbReference type="GO" id="GO:0032131">
    <property type="term" value="F:alkylated DNA binding"/>
    <property type="evidence" value="ECO:0007669"/>
    <property type="project" value="TreeGrafter"/>
</dbReference>
<feature type="compositionally biased region" description="Low complexity" evidence="3">
    <location>
        <begin position="99"/>
        <end position="117"/>
    </location>
</feature>
<dbReference type="STRING" id="394193.SAMN04489732_122154"/>
<dbReference type="GO" id="GO:0005737">
    <property type="term" value="C:cytoplasm"/>
    <property type="evidence" value="ECO:0007669"/>
    <property type="project" value="TreeGrafter"/>
</dbReference>
<dbReference type="InterPro" id="IPR051912">
    <property type="entry name" value="Alkylbase_DNA_Glycosylase/TA"/>
</dbReference>
<dbReference type="GO" id="GO:0043916">
    <property type="term" value="F:DNA-7-methylguanine glycosylase activity"/>
    <property type="evidence" value="ECO:0007669"/>
    <property type="project" value="TreeGrafter"/>
</dbReference>
<dbReference type="PANTHER" id="PTHR43003">
    <property type="entry name" value="DNA-3-METHYLADENINE GLYCOSYLASE"/>
    <property type="match status" value="1"/>
</dbReference>
<sequence>MTTPILARTELPTGEIAVRGPFELSAATRFLAGFGPAGRPDAAAEPGVLRLAFPSDGDWRHVGATIRQRTPGEPGTDVFTTGSPSPVFAGSSDDFGAVSPLRPSPGIGPSGRSSHGPAAARSFSAGPADPDQSGRPLSSASSAVPGAFGTVEVEVSAPVEAAGRVLAQVGRMLSLDVDGSGFTGLGFRDPVLAGLQARRAGLRPVLFSSPYEAGCWSVLAQGMRFSQAMRLRRRLAERYGKVVEVGGYRVLSFPTPGVLADLPFEPGLADFRTARLRAVAKAAAEGRLDPAELRAMRVADALERLREIPGIGQFSAEQILARGAGHPDFFPRADGRLHHAMREEYGLLDSVGPADLELLAGAWRPYRSWAALLLRVDRDAVPIMEEVMAA</sequence>
<dbReference type="RefSeq" id="WP_091626817.1">
    <property type="nucleotide sequence ID" value="NZ_FOEF01000022.1"/>
</dbReference>
<dbReference type="SUPFAM" id="SSF48150">
    <property type="entry name" value="DNA-glycosylase"/>
    <property type="match status" value="1"/>
</dbReference>
<evidence type="ECO:0000313" key="5">
    <source>
        <dbReference type="Proteomes" id="UP000198582"/>
    </source>
</evidence>
<protein>
    <submittedName>
        <fullName evidence="4">DNA-3-methyladenine glycosylase II</fullName>
    </submittedName>
</protein>
<dbReference type="GO" id="GO:0006307">
    <property type="term" value="P:DNA alkylation repair"/>
    <property type="evidence" value="ECO:0007669"/>
    <property type="project" value="TreeGrafter"/>
</dbReference>
<accession>A0A1H8YL58</accession>
<organism evidence="4 5">
    <name type="scientific">Amycolatopsis saalfeldensis</name>
    <dbReference type="NCBI Taxonomy" id="394193"/>
    <lineage>
        <taxon>Bacteria</taxon>
        <taxon>Bacillati</taxon>
        <taxon>Actinomycetota</taxon>
        <taxon>Actinomycetes</taxon>
        <taxon>Pseudonocardiales</taxon>
        <taxon>Pseudonocardiaceae</taxon>
        <taxon>Amycolatopsis</taxon>
    </lineage>
</organism>
<dbReference type="EMBL" id="FOEF01000022">
    <property type="protein sequence ID" value="SEP52869.1"/>
    <property type="molecule type" value="Genomic_DNA"/>
</dbReference>